<dbReference type="RefSeq" id="WP_220773963.1">
    <property type="nucleotide sequence ID" value="NZ_BPFC01000076.1"/>
</dbReference>
<evidence type="ECO:0000313" key="1">
    <source>
        <dbReference type="EMBL" id="GMA82173.1"/>
    </source>
</evidence>
<reference evidence="2" key="1">
    <citation type="journal article" date="2019" name="Int. J. Syst. Evol. Microbiol.">
        <title>The Global Catalogue of Microorganisms (GCM) 10K type strain sequencing project: providing services to taxonomists for standard genome sequencing and annotation.</title>
        <authorList>
            <consortium name="The Broad Institute Genomics Platform"/>
            <consortium name="The Broad Institute Genome Sequencing Center for Infectious Disease"/>
            <person name="Wu L."/>
            <person name="Ma J."/>
        </authorList>
    </citation>
    <scope>NUCLEOTIDE SEQUENCE [LARGE SCALE GENOMIC DNA]</scope>
    <source>
        <strain evidence="2">NBRC 102030</strain>
    </source>
</reference>
<keyword evidence="2" id="KW-1185">Reference proteome</keyword>
<name>A0ABQ6J3X6_9GAMM</name>
<proteinExistence type="predicted"/>
<evidence type="ECO:0000313" key="2">
    <source>
        <dbReference type="Proteomes" id="UP001157046"/>
    </source>
</evidence>
<dbReference type="Proteomes" id="UP001157046">
    <property type="component" value="Unassembled WGS sequence"/>
</dbReference>
<accession>A0ABQ6J3X6</accession>
<dbReference type="EMBL" id="BSUY01000001">
    <property type="protein sequence ID" value="GMA82173.1"/>
    <property type="molecule type" value="Genomic_DNA"/>
</dbReference>
<gene>
    <name evidence="1" type="ORF">GCM10025855_17060</name>
</gene>
<sequence length="130" mass="14363">MTSTNTSTHKTSADIDILDLAGTKAKGQRPYFLADKQVEQVLSIAMAVATELAVTRERLASLEAVLTEKGIISADAIEQFAPSAKHTAARSLDTQEYLARILRIVQQDKEEISQDDKSMEQLQRELTQTD</sequence>
<organism evidence="1 2">
    <name type="scientific">Shewanella glacialipiscicola</name>
    <dbReference type="NCBI Taxonomy" id="614069"/>
    <lineage>
        <taxon>Bacteria</taxon>
        <taxon>Pseudomonadati</taxon>
        <taxon>Pseudomonadota</taxon>
        <taxon>Gammaproteobacteria</taxon>
        <taxon>Alteromonadales</taxon>
        <taxon>Shewanellaceae</taxon>
        <taxon>Shewanella</taxon>
    </lineage>
</organism>
<comment type="caution">
    <text evidence="1">The sequence shown here is derived from an EMBL/GenBank/DDBJ whole genome shotgun (WGS) entry which is preliminary data.</text>
</comment>
<protein>
    <submittedName>
        <fullName evidence="1">Uncharacterized protein</fullName>
    </submittedName>
</protein>